<keyword evidence="1" id="KW-0812">Transmembrane</keyword>
<keyword evidence="1" id="KW-0472">Membrane</keyword>
<reference evidence="2 3" key="1">
    <citation type="submission" date="2014-04" db="EMBL/GenBank/DDBJ databases">
        <authorList>
            <consortium name="DOE Joint Genome Institute"/>
            <person name="Kuo A."/>
            <person name="Kohler A."/>
            <person name="Nagy L.G."/>
            <person name="Floudas D."/>
            <person name="Copeland A."/>
            <person name="Barry K.W."/>
            <person name="Cichocki N."/>
            <person name="Veneault-Fourrey C."/>
            <person name="LaButti K."/>
            <person name="Lindquist E.A."/>
            <person name="Lipzen A."/>
            <person name="Lundell T."/>
            <person name="Morin E."/>
            <person name="Murat C."/>
            <person name="Sun H."/>
            <person name="Tunlid A."/>
            <person name="Henrissat B."/>
            <person name="Grigoriev I.V."/>
            <person name="Hibbett D.S."/>
            <person name="Martin F."/>
            <person name="Nordberg H.P."/>
            <person name="Cantor M.N."/>
            <person name="Hua S.X."/>
        </authorList>
    </citation>
    <scope>NUCLEOTIDE SEQUENCE [LARGE SCALE GENOMIC DNA]</scope>
    <source>
        <strain evidence="2 3">Foug A</strain>
    </source>
</reference>
<protein>
    <submittedName>
        <fullName evidence="2">Uncharacterized protein</fullName>
    </submittedName>
</protein>
<dbReference type="Proteomes" id="UP000053989">
    <property type="component" value="Unassembled WGS sequence"/>
</dbReference>
<sequence>MDINFEASLDKLTSCLLSALAVTNQWTTDHPYFAAGGLLLLSINPELLLTPLRFVGRAIISALALLCVLAALPFQLLAIFFLWLLGFRRGGVERDSFAAHHQSLNYRGYIPPNTLFSRFQSYGATHHDPVLHFYEEHEEDPVTTVLSWLASLTAIFVLGKEWGLWDVQVAANKLM</sequence>
<name>A0A0C2ZQD8_9AGAM</name>
<evidence type="ECO:0000313" key="2">
    <source>
        <dbReference type="EMBL" id="KIM54822.1"/>
    </source>
</evidence>
<dbReference type="HOGENOM" id="CLU_141796_0_0_1"/>
<organism evidence="2 3">
    <name type="scientific">Scleroderma citrinum Foug A</name>
    <dbReference type="NCBI Taxonomy" id="1036808"/>
    <lineage>
        <taxon>Eukaryota</taxon>
        <taxon>Fungi</taxon>
        <taxon>Dikarya</taxon>
        <taxon>Basidiomycota</taxon>
        <taxon>Agaricomycotina</taxon>
        <taxon>Agaricomycetes</taxon>
        <taxon>Agaricomycetidae</taxon>
        <taxon>Boletales</taxon>
        <taxon>Sclerodermatineae</taxon>
        <taxon>Sclerodermataceae</taxon>
        <taxon>Scleroderma</taxon>
    </lineage>
</organism>
<dbReference type="EMBL" id="KN822146">
    <property type="protein sequence ID" value="KIM54822.1"/>
    <property type="molecule type" value="Genomic_DNA"/>
</dbReference>
<dbReference type="AlphaFoldDB" id="A0A0C2ZQD8"/>
<evidence type="ECO:0000313" key="3">
    <source>
        <dbReference type="Proteomes" id="UP000053989"/>
    </source>
</evidence>
<dbReference type="InParanoid" id="A0A0C2ZQD8"/>
<feature type="transmembrane region" description="Helical" evidence="1">
    <location>
        <begin position="58"/>
        <end position="85"/>
    </location>
</feature>
<gene>
    <name evidence="2" type="ORF">SCLCIDRAFT_1221636</name>
</gene>
<dbReference type="InterPro" id="IPR038213">
    <property type="entry name" value="IFI6/IFI27-like_sf"/>
</dbReference>
<keyword evidence="1" id="KW-1133">Transmembrane helix</keyword>
<keyword evidence="3" id="KW-1185">Reference proteome</keyword>
<evidence type="ECO:0000256" key="1">
    <source>
        <dbReference type="SAM" id="Phobius"/>
    </source>
</evidence>
<dbReference type="OrthoDB" id="440424at2759"/>
<accession>A0A0C2ZQD8</accession>
<proteinExistence type="predicted"/>
<reference evidence="3" key="2">
    <citation type="submission" date="2015-01" db="EMBL/GenBank/DDBJ databases">
        <title>Evolutionary Origins and Diversification of the Mycorrhizal Mutualists.</title>
        <authorList>
            <consortium name="DOE Joint Genome Institute"/>
            <consortium name="Mycorrhizal Genomics Consortium"/>
            <person name="Kohler A."/>
            <person name="Kuo A."/>
            <person name="Nagy L.G."/>
            <person name="Floudas D."/>
            <person name="Copeland A."/>
            <person name="Barry K.W."/>
            <person name="Cichocki N."/>
            <person name="Veneault-Fourrey C."/>
            <person name="LaButti K."/>
            <person name="Lindquist E.A."/>
            <person name="Lipzen A."/>
            <person name="Lundell T."/>
            <person name="Morin E."/>
            <person name="Murat C."/>
            <person name="Riley R."/>
            <person name="Ohm R."/>
            <person name="Sun H."/>
            <person name="Tunlid A."/>
            <person name="Henrissat B."/>
            <person name="Grigoriev I.V."/>
            <person name="Hibbett D.S."/>
            <person name="Martin F."/>
        </authorList>
    </citation>
    <scope>NUCLEOTIDE SEQUENCE [LARGE SCALE GENOMIC DNA]</scope>
    <source>
        <strain evidence="3">Foug A</strain>
    </source>
</reference>
<dbReference type="Gene3D" id="6.10.110.10">
    <property type="match status" value="1"/>
</dbReference>